<evidence type="ECO:0000313" key="2">
    <source>
        <dbReference type="Proteomes" id="UP001217325"/>
    </source>
</evidence>
<protein>
    <submittedName>
        <fullName evidence="1">Uncharacterized protein</fullName>
    </submittedName>
</protein>
<dbReference type="RefSeq" id="WP_003945242.1">
    <property type="nucleotide sequence ID" value="NZ_CP064920.1"/>
</dbReference>
<organism evidence="1 2">
    <name type="scientific">Rhodococcus qingshengii</name>
    <dbReference type="NCBI Taxonomy" id="334542"/>
    <lineage>
        <taxon>Bacteria</taxon>
        <taxon>Bacillati</taxon>
        <taxon>Actinomycetota</taxon>
        <taxon>Actinomycetes</taxon>
        <taxon>Mycobacteriales</taxon>
        <taxon>Nocardiaceae</taxon>
        <taxon>Rhodococcus</taxon>
        <taxon>Rhodococcus erythropolis group</taxon>
    </lineage>
</organism>
<reference evidence="1" key="1">
    <citation type="submission" date="2023-02" db="EMBL/GenBank/DDBJ databases">
        <title>A novel hydrolase synthesized by Rhodococcus erythropolis HQ is responsible for the detoxification of Zearalenone.</title>
        <authorList>
            <person name="Hu J."/>
            <person name="Xu J."/>
        </authorList>
    </citation>
    <scope>NUCLEOTIDE SEQUENCE</scope>
    <source>
        <strain evidence="1">HQ</strain>
    </source>
</reference>
<comment type="caution">
    <text evidence="1">The sequence shown here is derived from an EMBL/GenBank/DDBJ whole genome shotgun (WGS) entry which is preliminary data.</text>
</comment>
<dbReference type="EMBL" id="JARDXE010000003">
    <property type="protein sequence ID" value="MDE8644718.1"/>
    <property type="molecule type" value="Genomic_DNA"/>
</dbReference>
<dbReference type="Proteomes" id="UP001217325">
    <property type="component" value="Unassembled WGS sequence"/>
</dbReference>
<gene>
    <name evidence="1" type="ORF">PXH69_07140</name>
</gene>
<sequence length="43" mass="4413">MGSLMSIVELALKGMGSLGAGDQLFETFIGSVQTNTGSLKPLL</sequence>
<proteinExistence type="predicted"/>
<accession>A0AAW6LC74</accession>
<dbReference type="AlphaFoldDB" id="A0AAW6LC74"/>
<name>A0AAW6LC74_RHOSG</name>
<evidence type="ECO:0000313" key="1">
    <source>
        <dbReference type="EMBL" id="MDE8644718.1"/>
    </source>
</evidence>